<protein>
    <submittedName>
        <fullName evidence="2">Uncharacterized protein</fullName>
    </submittedName>
</protein>
<dbReference type="EMBL" id="VSSQ01054391">
    <property type="protein sequence ID" value="MPN08349.1"/>
    <property type="molecule type" value="Genomic_DNA"/>
</dbReference>
<evidence type="ECO:0000256" key="1">
    <source>
        <dbReference type="SAM" id="Phobius"/>
    </source>
</evidence>
<sequence length="248" mass="29004">MRSETYLNILAEKFLCKNLKSTLKVAHCNSLVNNKSFKLMEYRRMSSINLVCTVNSTGAYHSYGKLALFHCSYLNRRSLCTKKNISVYIECILFILCWMVCRNIKCLKVVIIKLNLGTFNHFIAHADENIADLINYSAHGVLMTALAFFAGHRNVKLFLYKLVFLIFFFKNLLCLIHFLFDFESYLVCQLTDNRSFFCRKLTHTFKYACKLTFFAETFNLEFINILALLSIFNAFHSLFVNFVKLFLH</sequence>
<comment type="caution">
    <text evidence="2">The sequence shown here is derived from an EMBL/GenBank/DDBJ whole genome shotgun (WGS) entry which is preliminary data.</text>
</comment>
<evidence type="ECO:0000313" key="2">
    <source>
        <dbReference type="EMBL" id="MPN08349.1"/>
    </source>
</evidence>
<feature type="transmembrane region" description="Helical" evidence="1">
    <location>
        <begin position="222"/>
        <end position="247"/>
    </location>
</feature>
<keyword evidence="1" id="KW-0472">Membrane</keyword>
<organism evidence="2">
    <name type="scientific">bioreactor metagenome</name>
    <dbReference type="NCBI Taxonomy" id="1076179"/>
    <lineage>
        <taxon>unclassified sequences</taxon>
        <taxon>metagenomes</taxon>
        <taxon>ecological metagenomes</taxon>
    </lineage>
</organism>
<name>A0A645F4J2_9ZZZZ</name>
<feature type="transmembrane region" description="Helical" evidence="1">
    <location>
        <begin position="85"/>
        <end position="105"/>
    </location>
</feature>
<gene>
    <name evidence="2" type="ORF">SDC9_155631</name>
</gene>
<accession>A0A645F4J2</accession>
<keyword evidence="1" id="KW-1133">Transmembrane helix</keyword>
<proteinExistence type="predicted"/>
<feature type="transmembrane region" description="Helical" evidence="1">
    <location>
        <begin position="133"/>
        <end position="151"/>
    </location>
</feature>
<feature type="transmembrane region" description="Helical" evidence="1">
    <location>
        <begin position="158"/>
        <end position="180"/>
    </location>
</feature>
<keyword evidence="1" id="KW-0812">Transmembrane</keyword>
<reference evidence="2" key="1">
    <citation type="submission" date="2019-08" db="EMBL/GenBank/DDBJ databases">
        <authorList>
            <person name="Kucharzyk K."/>
            <person name="Murdoch R.W."/>
            <person name="Higgins S."/>
            <person name="Loffler F."/>
        </authorList>
    </citation>
    <scope>NUCLEOTIDE SEQUENCE</scope>
</reference>
<dbReference type="AlphaFoldDB" id="A0A645F4J2"/>